<feature type="domain" description="PCI" evidence="11">
    <location>
        <begin position="713"/>
        <end position="881"/>
    </location>
</feature>
<comment type="function">
    <text evidence="1">Component of the 26S proteasome, a multiprotein complex involved in the ATP-dependent degradation of ubiquitinated proteins. This complex plays a key role in the maintenance of protein homeostasis by removing misfolded or damaged proteins, which could impair cellular functions, and by removing proteins whose functions are no longer required. Therefore, the proteasome participates in numerous cellular processes, including cell cycle progression, apoptosis, or DNA damage repair.</text>
</comment>
<feature type="domain" description="Calponin-homology (CH)" evidence="10">
    <location>
        <begin position="86"/>
        <end position="190"/>
    </location>
</feature>
<feature type="repeat" description="Filamin" evidence="8">
    <location>
        <begin position="326"/>
        <end position="361"/>
    </location>
</feature>
<reference evidence="12 13" key="2">
    <citation type="journal article" date="2022" name="Mol. Biol. Evol.">
        <title>Comparative Genomics Reveals Insights into the Divergent Evolution of Astigmatic Mites and Household Pest Adaptations.</title>
        <authorList>
            <person name="Xiong Q."/>
            <person name="Wan A.T."/>
            <person name="Liu X."/>
            <person name="Fung C.S."/>
            <person name="Xiao X."/>
            <person name="Malainual N."/>
            <person name="Hou J."/>
            <person name="Wang L."/>
            <person name="Wang M."/>
            <person name="Yang K.Y."/>
            <person name="Cui Y."/>
            <person name="Leung E.L."/>
            <person name="Nong W."/>
            <person name="Shin S.K."/>
            <person name="Au S.W."/>
            <person name="Jeong K.Y."/>
            <person name="Chew F.T."/>
            <person name="Hui J.H."/>
            <person name="Leung T.F."/>
            <person name="Tungtrongchitr A."/>
            <person name="Zhong N."/>
            <person name="Liu Z."/>
            <person name="Tsui S.K."/>
        </authorList>
    </citation>
    <scope>NUCLEOTIDE SEQUENCE [LARGE SCALE GENOMIC DNA]</scope>
    <source>
        <strain evidence="12">Derp</strain>
    </source>
</reference>
<evidence type="ECO:0000256" key="6">
    <source>
        <dbReference type="ARBA" id="ARBA00031303"/>
    </source>
</evidence>
<dbReference type="InterPro" id="IPR014756">
    <property type="entry name" value="Ig_E-set"/>
</dbReference>
<evidence type="ECO:0000313" key="13">
    <source>
        <dbReference type="Proteomes" id="UP000887458"/>
    </source>
</evidence>
<dbReference type="SMART" id="SM00088">
    <property type="entry name" value="PINT"/>
    <property type="match status" value="1"/>
</dbReference>
<dbReference type="Gene3D" id="2.60.40.10">
    <property type="entry name" value="Immunoglobulins"/>
    <property type="match status" value="1"/>
</dbReference>
<dbReference type="Proteomes" id="UP000887458">
    <property type="component" value="Unassembled WGS sequence"/>
</dbReference>
<dbReference type="Pfam" id="PF22037">
    <property type="entry name" value="PSD13_N"/>
    <property type="match status" value="1"/>
</dbReference>
<reference evidence="12 13" key="1">
    <citation type="journal article" date="2018" name="J. Allergy Clin. Immunol.">
        <title>High-quality assembly of Dermatophagoides pteronyssinus genome and transcriptome reveals a wide range of novel allergens.</title>
        <authorList>
            <person name="Liu X.Y."/>
            <person name="Yang K.Y."/>
            <person name="Wang M.Q."/>
            <person name="Kwok J.S."/>
            <person name="Zeng X."/>
            <person name="Yang Z."/>
            <person name="Xiao X.J."/>
            <person name="Lau C.P."/>
            <person name="Li Y."/>
            <person name="Huang Z.M."/>
            <person name="Ba J.G."/>
            <person name="Yim A.K."/>
            <person name="Ouyang C.Y."/>
            <person name="Ngai S.M."/>
            <person name="Chan T.F."/>
            <person name="Leung E.L."/>
            <person name="Liu L."/>
            <person name="Liu Z.G."/>
            <person name="Tsui S.K."/>
        </authorList>
    </citation>
    <scope>NUCLEOTIDE SEQUENCE [LARGE SCALE GENOMIC DNA]</scope>
    <source>
        <strain evidence="12">Derp</strain>
    </source>
</reference>
<accession>A0ABQ8JN76</accession>
<keyword evidence="4 12" id="KW-0647">Proteasome</keyword>
<dbReference type="InterPro" id="IPR013783">
    <property type="entry name" value="Ig-like_fold"/>
</dbReference>
<evidence type="ECO:0000259" key="10">
    <source>
        <dbReference type="PROSITE" id="PS50021"/>
    </source>
</evidence>
<keyword evidence="13" id="KW-1185">Reference proteome</keyword>
<dbReference type="GO" id="GO:0000502">
    <property type="term" value="C:proteasome complex"/>
    <property type="evidence" value="ECO:0007669"/>
    <property type="project" value="UniProtKB-KW"/>
</dbReference>
<dbReference type="InterPro" id="IPR036872">
    <property type="entry name" value="CH_dom_sf"/>
</dbReference>
<dbReference type="PROSITE" id="PS50194">
    <property type="entry name" value="FILAMIN_REPEAT"/>
    <property type="match status" value="1"/>
</dbReference>
<dbReference type="PANTHER" id="PTHR10539">
    <property type="entry name" value="26S PROTEASOME NON-ATPASE REGULATORY SUBUNIT 13"/>
    <property type="match status" value="1"/>
</dbReference>
<evidence type="ECO:0000256" key="7">
    <source>
        <dbReference type="ARBA" id="ARBA00032323"/>
    </source>
</evidence>
<evidence type="ECO:0000256" key="2">
    <source>
        <dbReference type="ARBA" id="ARBA00011441"/>
    </source>
</evidence>
<dbReference type="Pfam" id="PF00307">
    <property type="entry name" value="CH"/>
    <property type="match status" value="1"/>
</dbReference>
<dbReference type="Pfam" id="PF01399">
    <property type="entry name" value="PCI"/>
    <property type="match status" value="1"/>
</dbReference>
<dbReference type="EMBL" id="NJHN03000030">
    <property type="protein sequence ID" value="KAH9424069.1"/>
    <property type="molecule type" value="Genomic_DNA"/>
</dbReference>
<dbReference type="SUPFAM" id="SSF47576">
    <property type="entry name" value="Calponin-homology domain, CH-domain"/>
    <property type="match status" value="1"/>
</dbReference>
<evidence type="ECO:0000313" key="12">
    <source>
        <dbReference type="EMBL" id="KAH9424069.1"/>
    </source>
</evidence>
<dbReference type="PANTHER" id="PTHR10539:SF0">
    <property type="entry name" value="26S PROTEASOME NON-ATPASE REGULATORY SUBUNIT 13"/>
    <property type="match status" value="1"/>
</dbReference>
<evidence type="ECO:0000256" key="3">
    <source>
        <dbReference type="ARBA" id="ARBA00015732"/>
    </source>
</evidence>
<dbReference type="InterPro" id="IPR054179">
    <property type="entry name" value="PSD13_N"/>
</dbReference>
<feature type="region of interest" description="Disordered" evidence="9">
    <location>
        <begin position="456"/>
        <end position="475"/>
    </location>
</feature>
<organism evidence="12 13">
    <name type="scientific">Dermatophagoides pteronyssinus</name>
    <name type="common">European house dust mite</name>
    <dbReference type="NCBI Taxonomy" id="6956"/>
    <lineage>
        <taxon>Eukaryota</taxon>
        <taxon>Metazoa</taxon>
        <taxon>Ecdysozoa</taxon>
        <taxon>Arthropoda</taxon>
        <taxon>Chelicerata</taxon>
        <taxon>Arachnida</taxon>
        <taxon>Acari</taxon>
        <taxon>Acariformes</taxon>
        <taxon>Sarcoptiformes</taxon>
        <taxon>Astigmata</taxon>
        <taxon>Psoroptidia</taxon>
        <taxon>Analgoidea</taxon>
        <taxon>Pyroglyphidae</taxon>
        <taxon>Dermatophagoidinae</taxon>
        <taxon>Dermatophagoides</taxon>
    </lineage>
</organism>
<proteinExistence type="predicted"/>
<evidence type="ECO:0000256" key="9">
    <source>
        <dbReference type="SAM" id="MobiDB-lite"/>
    </source>
</evidence>
<dbReference type="PROSITE" id="PS50250">
    <property type="entry name" value="PCI"/>
    <property type="match status" value="1"/>
</dbReference>
<dbReference type="InterPro" id="IPR000717">
    <property type="entry name" value="PCI_dom"/>
</dbReference>
<feature type="compositionally biased region" description="Low complexity" evidence="9">
    <location>
        <begin position="461"/>
        <end position="473"/>
    </location>
</feature>
<comment type="subunit">
    <text evidence="2">Component of the 19S proteasome regulatory particle complex. The 26S proteasome consists of a 20S core particle (CP) and two 19S regulatory subunits (RP). The regulatory particle is made of a lid composed of 9 subunits including PSMD13, a base containing 6 ATPases and few additional components.</text>
</comment>
<evidence type="ECO:0000256" key="1">
    <source>
        <dbReference type="ARBA" id="ARBA00002362"/>
    </source>
</evidence>
<evidence type="ECO:0000256" key="5">
    <source>
        <dbReference type="ARBA" id="ARBA00029749"/>
    </source>
</evidence>
<gene>
    <name evidence="12" type="primary">PSMD13</name>
    <name evidence="12" type="ORF">DERP_008917</name>
</gene>
<comment type="caution">
    <text evidence="12">The sequence shown here is derived from an EMBL/GenBank/DDBJ whole genome shotgun (WGS) entry which is preliminary data.</text>
</comment>
<dbReference type="InterPro" id="IPR001715">
    <property type="entry name" value="CH_dom"/>
</dbReference>
<evidence type="ECO:0000256" key="8">
    <source>
        <dbReference type="PROSITE-ProRule" id="PRU00087"/>
    </source>
</evidence>
<dbReference type="PROSITE" id="PS50021">
    <property type="entry name" value="CH"/>
    <property type="match status" value="1"/>
</dbReference>
<name>A0ABQ8JN76_DERPT</name>
<dbReference type="InterPro" id="IPR017868">
    <property type="entry name" value="Filamin/ABP280_repeat-like"/>
</dbReference>
<protein>
    <recommendedName>
        <fullName evidence="3">26S proteasome non-ATPase regulatory subunit 13</fullName>
    </recommendedName>
    <alternativeName>
        <fullName evidence="5">26S proteasome regulatory subunit RPN9</fullName>
    </alternativeName>
    <alternativeName>
        <fullName evidence="7">26S proteasome regulatory subunit S11</fullName>
    </alternativeName>
    <alternativeName>
        <fullName evidence="6">26S proteasome regulatory subunit p40.5</fullName>
    </alternativeName>
</protein>
<dbReference type="InterPro" id="IPR035298">
    <property type="entry name" value="PSMD13"/>
</dbReference>
<sequence length="919" mass="107695">MSSSNNSFMDRRQMNRHYYAKQIDSSELIQEIQLSLMYLIRMIFSAIQSSIRHFVKRIIHRLNELYINSALNILVFKLRTYSLIRQSRQNGLMEWLQKQLSSPSFKPNNFNDDWRDGIRLCALCETIRPGSCPRFDLLNPNNYVNNLKLAFYLIRNNLNIQTDLNVNEIYECHNEAKIIHLLSQMKKVHTESMLLKSDPIRTRHSKQWINQIISKIKYLESHDQFLNDYKIKGMGITLGVRSRRTRFSIYYASYPREFSFIIEILGPIGSFCSEKIEIDNSKRLQNVVRSSFYRDEMTQNLTMKAAMKIKYNRMNLKIPFFFELMDDHILITYIPLYAGEHQISIIWQGQHIVGSPYYAMIEETEYLQQESNEIGPKFIPGMQYPLCLLRTDQEYGLDEIGTVIRKKTIRKSIIIKGKEYDYYNYLERLQKSRQFEYPFTNVQDILKEIKISNDHNKKPMSISDSSRTSSVDSECLTPKYSPIQHQLSLPEESLDDNVNPLSKDELLENVETKSITPRIKSRLFSMKRLRSHKSLNENNNDSNEIGKKLKISNFLAKQQQSSYASYWVTFDELYNKKLWHQLTIKLLEFIHKEQPRNLVEIYDNFISDFETRIKSLSLVEITVFVVKEISNHEEKLQFIDKIKEKVKNDSLAVILCGILSGQIKLEVNDFKGAKEIIESIDQKIDNEYGITTVHARFFQLASDYYQKIGDHAEYYRNALRYLGCCSTAGIEIQESDEVLAQRAFTLSLAAILGQDIFNFGELLLHPILKKLKPEHEYMRELLFAFNFGNMAKFNELKPKWQTQPDLVVHEADMRKKICLLCLMEMAFASPNAVLTFEKIATSTDCLKNDVELMVMKALSKGLIKGHIDEVEQKVTISWVQPRVLNKDQIRGMRDRLDKWIKDINDFSRILENKAQDIMA</sequence>
<dbReference type="Gene3D" id="1.10.418.10">
    <property type="entry name" value="Calponin-like domain"/>
    <property type="match status" value="1"/>
</dbReference>
<evidence type="ECO:0000256" key="4">
    <source>
        <dbReference type="ARBA" id="ARBA00022942"/>
    </source>
</evidence>
<evidence type="ECO:0000259" key="11">
    <source>
        <dbReference type="PROSITE" id="PS50250"/>
    </source>
</evidence>
<dbReference type="SMART" id="SM00033">
    <property type="entry name" value="CH"/>
    <property type="match status" value="1"/>
</dbReference>
<dbReference type="SUPFAM" id="SSF81296">
    <property type="entry name" value="E set domains"/>
    <property type="match status" value="1"/>
</dbReference>